<evidence type="ECO:0008006" key="3">
    <source>
        <dbReference type="Google" id="ProtNLM"/>
    </source>
</evidence>
<keyword evidence="2" id="KW-1185">Reference proteome</keyword>
<dbReference type="InterPro" id="IPR037883">
    <property type="entry name" value="Knr4/Smi1-like_sf"/>
</dbReference>
<sequence length="146" mass="16888">MSNIFLYNLPILPNGFAFPKSYVDTVKNNNIIQIEPWSFLCQDIGMSLSYYGSMLIKYTNHPLIPFAIANDQSGFFNDGYIILACFDGNDTSGDPKVYFHDYGYSGEEPSWENRYHLDNFLTWFELVKAESAQYKAERSKLDLVKY</sequence>
<reference evidence="2" key="1">
    <citation type="submission" date="2016-08" db="EMBL/GenBank/DDBJ databases">
        <authorList>
            <person name="Varghese N."/>
            <person name="Submissions Spin"/>
        </authorList>
    </citation>
    <scope>NUCLEOTIDE SEQUENCE [LARGE SCALE GENOMIC DNA]</scope>
    <source>
        <strain evidence="2">R-53144</strain>
    </source>
</reference>
<proteinExistence type="predicted"/>
<dbReference type="SUPFAM" id="SSF160631">
    <property type="entry name" value="SMI1/KNR4-like"/>
    <property type="match status" value="1"/>
</dbReference>
<dbReference type="Proteomes" id="UP000199698">
    <property type="component" value="Unassembled WGS sequence"/>
</dbReference>
<organism evidence="1 2">
    <name type="scientific">Gilliamella intestini</name>
    <dbReference type="NCBI Taxonomy" id="1798183"/>
    <lineage>
        <taxon>Bacteria</taxon>
        <taxon>Pseudomonadati</taxon>
        <taxon>Pseudomonadota</taxon>
        <taxon>Gammaproteobacteria</taxon>
        <taxon>Orbales</taxon>
        <taxon>Orbaceae</taxon>
        <taxon>Gilliamella</taxon>
    </lineage>
</organism>
<name>A0A1C4D1X5_9GAMM</name>
<protein>
    <recommendedName>
        <fullName evidence="3">SMI1 / KNR4 family (SUKH-1)</fullName>
    </recommendedName>
</protein>
<gene>
    <name evidence="1" type="ORF">GA0061080_105625</name>
</gene>
<accession>A0A1C4D1X5</accession>
<dbReference type="RefSeq" id="WP_091125362.1">
    <property type="nucleotide sequence ID" value="NZ_FMBA01000056.1"/>
</dbReference>
<dbReference type="AlphaFoldDB" id="A0A1C4D1X5"/>
<evidence type="ECO:0000313" key="1">
    <source>
        <dbReference type="EMBL" id="SCC25372.1"/>
    </source>
</evidence>
<evidence type="ECO:0000313" key="2">
    <source>
        <dbReference type="Proteomes" id="UP000199698"/>
    </source>
</evidence>
<dbReference type="EMBL" id="FMBA01000056">
    <property type="protein sequence ID" value="SCC25372.1"/>
    <property type="molecule type" value="Genomic_DNA"/>
</dbReference>
<dbReference type="OrthoDB" id="6058590at2"/>